<protein>
    <submittedName>
        <fullName evidence="2">Uncharacterized protein</fullName>
    </submittedName>
</protein>
<name>A0ABU6SS04_9FABA</name>
<feature type="transmembrane region" description="Helical" evidence="1">
    <location>
        <begin position="76"/>
        <end position="97"/>
    </location>
</feature>
<keyword evidence="1" id="KW-0472">Membrane</keyword>
<evidence type="ECO:0000313" key="2">
    <source>
        <dbReference type="EMBL" id="MED6139122.1"/>
    </source>
</evidence>
<dbReference type="EMBL" id="JASCZI010061607">
    <property type="protein sequence ID" value="MED6139122.1"/>
    <property type="molecule type" value="Genomic_DNA"/>
</dbReference>
<keyword evidence="1" id="KW-1133">Transmembrane helix</keyword>
<keyword evidence="1" id="KW-0812">Transmembrane</keyword>
<keyword evidence="3" id="KW-1185">Reference proteome</keyword>
<reference evidence="2 3" key="1">
    <citation type="journal article" date="2023" name="Plants (Basel)">
        <title>Bridging the Gap: Combining Genomics and Transcriptomics Approaches to Understand Stylosanthes scabra, an Orphan Legume from the Brazilian Caatinga.</title>
        <authorList>
            <person name="Ferreira-Neto J.R.C."/>
            <person name="da Silva M.D."/>
            <person name="Binneck E."/>
            <person name="de Melo N.F."/>
            <person name="da Silva R.H."/>
            <person name="de Melo A.L.T.M."/>
            <person name="Pandolfi V."/>
            <person name="Bustamante F.O."/>
            <person name="Brasileiro-Vidal A.C."/>
            <person name="Benko-Iseppon A.M."/>
        </authorList>
    </citation>
    <scope>NUCLEOTIDE SEQUENCE [LARGE SCALE GENOMIC DNA]</scope>
    <source>
        <tissue evidence="2">Leaves</tissue>
    </source>
</reference>
<gene>
    <name evidence="2" type="ORF">PIB30_080893</name>
</gene>
<evidence type="ECO:0000313" key="3">
    <source>
        <dbReference type="Proteomes" id="UP001341840"/>
    </source>
</evidence>
<proteinExistence type="predicted"/>
<accession>A0ABU6SS04</accession>
<comment type="caution">
    <text evidence="2">The sequence shown here is derived from an EMBL/GenBank/DDBJ whole genome shotgun (WGS) entry which is preliminary data.</text>
</comment>
<sequence length="103" mass="11312">MAVRAFIEERGTFREEADKAARKESHERSREKCLCLTSGIPQSCSPSLPAASLACNSASPVTIPLSRRFNIPSPSLLRTLLLLLLHCLLLSPCALAPPRHMFL</sequence>
<organism evidence="2 3">
    <name type="scientific">Stylosanthes scabra</name>
    <dbReference type="NCBI Taxonomy" id="79078"/>
    <lineage>
        <taxon>Eukaryota</taxon>
        <taxon>Viridiplantae</taxon>
        <taxon>Streptophyta</taxon>
        <taxon>Embryophyta</taxon>
        <taxon>Tracheophyta</taxon>
        <taxon>Spermatophyta</taxon>
        <taxon>Magnoliopsida</taxon>
        <taxon>eudicotyledons</taxon>
        <taxon>Gunneridae</taxon>
        <taxon>Pentapetalae</taxon>
        <taxon>rosids</taxon>
        <taxon>fabids</taxon>
        <taxon>Fabales</taxon>
        <taxon>Fabaceae</taxon>
        <taxon>Papilionoideae</taxon>
        <taxon>50 kb inversion clade</taxon>
        <taxon>dalbergioids sensu lato</taxon>
        <taxon>Dalbergieae</taxon>
        <taxon>Pterocarpus clade</taxon>
        <taxon>Stylosanthes</taxon>
    </lineage>
</organism>
<dbReference type="Proteomes" id="UP001341840">
    <property type="component" value="Unassembled WGS sequence"/>
</dbReference>
<evidence type="ECO:0000256" key="1">
    <source>
        <dbReference type="SAM" id="Phobius"/>
    </source>
</evidence>